<evidence type="ECO:0000313" key="5">
    <source>
        <dbReference type="Proteomes" id="UP000837803"/>
    </source>
</evidence>
<evidence type="ECO:0000256" key="2">
    <source>
        <dbReference type="SAM" id="Phobius"/>
    </source>
</evidence>
<dbReference type="Pfam" id="PF10099">
    <property type="entry name" value="RskA_C"/>
    <property type="match status" value="1"/>
</dbReference>
<dbReference type="RefSeq" id="WP_238750252.1">
    <property type="nucleotide sequence ID" value="NZ_CAKLPZ010000001.1"/>
</dbReference>
<dbReference type="EMBL" id="CAKLPZ010000001">
    <property type="protein sequence ID" value="CAH1000198.1"/>
    <property type="molecule type" value="Genomic_DNA"/>
</dbReference>
<keyword evidence="1" id="KW-0175">Coiled coil</keyword>
<dbReference type="InterPro" id="IPR051474">
    <property type="entry name" value="Anti-sigma-K/W_factor"/>
</dbReference>
<accession>A0ABM9AZH7</accession>
<gene>
    <name evidence="4" type="ORF">LEM8419_01346</name>
</gene>
<keyword evidence="2" id="KW-0472">Membrane</keyword>
<sequence length="276" mass="29911">MDIQAYINSGALELYVLDRLSPDERRQVETYAEQYPEVRQEIEEIELALERYAVLNGQLTPPSSTTLTSVLAVLPSQAKVAEAKTPSSKTPKPPAGRSGPHWIVWLLALALGMALFGLYYFLQQANAQTTSLEELQQRFTTLEQDCEQIRDTNQENVQQLALLSDADTRGIVLAGSDNAPNSRAVVFYNPQAGEILFSASNLPAPPAGKQYQLWAIDANGPQDLGVLDEELSAGTLLDVRFVPDAAAFAITLEDAGGKPSPDLSQLQVIGNVPTGS</sequence>
<feature type="transmembrane region" description="Helical" evidence="2">
    <location>
        <begin position="102"/>
        <end position="122"/>
    </location>
</feature>
<keyword evidence="5" id="KW-1185">Reference proteome</keyword>
<evidence type="ECO:0000313" key="4">
    <source>
        <dbReference type="EMBL" id="CAH1000198.1"/>
    </source>
</evidence>
<evidence type="ECO:0000259" key="3">
    <source>
        <dbReference type="Pfam" id="PF10099"/>
    </source>
</evidence>
<protein>
    <recommendedName>
        <fullName evidence="3">Anti-sigma K factor RskA C-terminal domain-containing protein</fullName>
    </recommendedName>
</protein>
<feature type="coiled-coil region" evidence="1">
    <location>
        <begin position="125"/>
        <end position="152"/>
    </location>
</feature>
<dbReference type="InterPro" id="IPR018764">
    <property type="entry name" value="RskA_C"/>
</dbReference>
<keyword evidence="2" id="KW-1133">Transmembrane helix</keyword>
<dbReference type="PANTHER" id="PTHR37461:SF1">
    <property type="entry name" value="ANTI-SIGMA-K FACTOR RSKA"/>
    <property type="match status" value="1"/>
</dbReference>
<organism evidence="4 5">
    <name type="scientific">Neolewinella maritima</name>
    <dbReference type="NCBI Taxonomy" id="1383882"/>
    <lineage>
        <taxon>Bacteria</taxon>
        <taxon>Pseudomonadati</taxon>
        <taxon>Bacteroidota</taxon>
        <taxon>Saprospiria</taxon>
        <taxon>Saprospirales</taxon>
        <taxon>Lewinellaceae</taxon>
        <taxon>Neolewinella</taxon>
    </lineage>
</organism>
<feature type="domain" description="Anti-sigma K factor RskA C-terminal" evidence="3">
    <location>
        <begin position="117"/>
        <end position="262"/>
    </location>
</feature>
<dbReference type="PANTHER" id="PTHR37461">
    <property type="entry name" value="ANTI-SIGMA-K FACTOR RSKA"/>
    <property type="match status" value="1"/>
</dbReference>
<reference evidence="4" key="1">
    <citation type="submission" date="2021-12" db="EMBL/GenBank/DDBJ databases">
        <authorList>
            <person name="Rodrigo-Torres L."/>
            <person name="Arahal R. D."/>
            <person name="Lucena T."/>
        </authorList>
    </citation>
    <scope>NUCLEOTIDE SEQUENCE</scope>
    <source>
        <strain evidence="4">CECT 8419</strain>
    </source>
</reference>
<keyword evidence="2" id="KW-0812">Transmembrane</keyword>
<dbReference type="Proteomes" id="UP000837803">
    <property type="component" value="Unassembled WGS sequence"/>
</dbReference>
<evidence type="ECO:0000256" key="1">
    <source>
        <dbReference type="SAM" id="Coils"/>
    </source>
</evidence>
<proteinExistence type="predicted"/>
<comment type="caution">
    <text evidence="4">The sequence shown here is derived from an EMBL/GenBank/DDBJ whole genome shotgun (WGS) entry which is preliminary data.</text>
</comment>
<name>A0ABM9AZH7_9BACT</name>